<dbReference type="PANTHER" id="PTHR47197">
    <property type="entry name" value="PROTEIN NIRF"/>
    <property type="match status" value="1"/>
</dbReference>
<evidence type="ECO:0000256" key="1">
    <source>
        <dbReference type="SAM" id="SignalP"/>
    </source>
</evidence>
<dbReference type="OrthoDB" id="9071987at2"/>
<evidence type="ECO:0000313" key="2">
    <source>
        <dbReference type="EMBL" id="SAL29182.1"/>
    </source>
</evidence>
<evidence type="ECO:0008006" key="4">
    <source>
        <dbReference type="Google" id="ProtNLM"/>
    </source>
</evidence>
<feature type="chain" id="PRO_5008501608" description="YVTN beta-propeller repeat-containing protein" evidence="1">
    <location>
        <begin position="27"/>
        <end position="331"/>
    </location>
</feature>
<reference evidence="2 3" key="1">
    <citation type="submission" date="2016-01" db="EMBL/GenBank/DDBJ databases">
        <authorList>
            <person name="Oliw E.H."/>
        </authorList>
    </citation>
    <scope>NUCLEOTIDE SEQUENCE [LARGE SCALE GENOMIC DNA]</scope>
    <source>
        <strain evidence="2">LMG 27134</strain>
    </source>
</reference>
<proteinExistence type="predicted"/>
<protein>
    <recommendedName>
        <fullName evidence="4">YVTN beta-propeller repeat-containing protein</fullName>
    </recommendedName>
</protein>
<dbReference type="InterPro" id="IPR015943">
    <property type="entry name" value="WD40/YVTN_repeat-like_dom_sf"/>
</dbReference>
<sequence>MSSFPKFQTLAVSAVMACFFSSAASAQSPHYALIKTIDLPGTVGGHGDWVTYDPQTETVWLAQSPDHNVVVIDANALTVKKTITGVDSGNGIDLDDRYAFITDATPSKLVVVDKRTFKKVARVDTGGKTPDGVNVDSHSGKIFVANDDSNNEAVFESKPPFKLTDVFKLKPEDSKDGPDVALYVRSLDRLYQPVGGNIDVIDPNTNQILAVWDFGVASAAKGGIYDSKTNHLIFGTGDKKMLVVDAATGKLVTTIPVAGAVDQTAVDTARRRAFVGDKTGDIEVVDLDTNQVVDHIATEKNMHTLTVDTKTHRVLVYLNASNKVGVFEQKS</sequence>
<name>A0A158GAY4_9BURK</name>
<dbReference type="EMBL" id="FCOK02000011">
    <property type="protein sequence ID" value="SAL29182.1"/>
    <property type="molecule type" value="Genomic_DNA"/>
</dbReference>
<accession>A0A158GAY4</accession>
<dbReference type="PANTHER" id="PTHR47197:SF3">
    <property type="entry name" value="DIHYDRO-HEME D1 DEHYDROGENASE"/>
    <property type="match status" value="1"/>
</dbReference>
<dbReference type="Gene3D" id="2.130.10.10">
    <property type="entry name" value="YVTN repeat-like/Quinoprotein amine dehydrogenase"/>
    <property type="match status" value="2"/>
</dbReference>
<dbReference type="InterPro" id="IPR011048">
    <property type="entry name" value="Haem_d1_sf"/>
</dbReference>
<evidence type="ECO:0000313" key="3">
    <source>
        <dbReference type="Proteomes" id="UP000054683"/>
    </source>
</evidence>
<dbReference type="SUPFAM" id="SSF51004">
    <property type="entry name" value="C-terminal (heme d1) domain of cytochrome cd1-nitrite reductase"/>
    <property type="match status" value="1"/>
</dbReference>
<dbReference type="InterPro" id="IPR051200">
    <property type="entry name" value="Host-pathogen_enzymatic-act"/>
</dbReference>
<feature type="signal peptide" evidence="1">
    <location>
        <begin position="1"/>
        <end position="26"/>
    </location>
</feature>
<organism evidence="2 3">
    <name type="scientific">Caballeronia udeis</name>
    <dbReference type="NCBI Taxonomy" id="1232866"/>
    <lineage>
        <taxon>Bacteria</taxon>
        <taxon>Pseudomonadati</taxon>
        <taxon>Pseudomonadota</taxon>
        <taxon>Betaproteobacteria</taxon>
        <taxon>Burkholderiales</taxon>
        <taxon>Burkholderiaceae</taxon>
        <taxon>Caballeronia</taxon>
    </lineage>
</organism>
<dbReference type="PROSITE" id="PS51257">
    <property type="entry name" value="PROKAR_LIPOPROTEIN"/>
    <property type="match status" value="1"/>
</dbReference>
<dbReference type="RefSeq" id="WP_062084964.1">
    <property type="nucleotide sequence ID" value="NZ_FCOK02000011.1"/>
</dbReference>
<keyword evidence="1" id="KW-0732">Signal</keyword>
<dbReference type="AlphaFoldDB" id="A0A158GAY4"/>
<dbReference type="Proteomes" id="UP000054683">
    <property type="component" value="Unassembled WGS sequence"/>
</dbReference>
<gene>
    <name evidence="2" type="ORF">AWB69_02299</name>
</gene>